<protein>
    <submittedName>
        <fullName evidence="2">Uncharacterized protein</fullName>
    </submittedName>
</protein>
<proteinExistence type="predicted"/>
<name>A0ABP0CU67_9PEZI</name>
<evidence type="ECO:0000313" key="2">
    <source>
        <dbReference type="EMBL" id="CAK7234734.1"/>
    </source>
</evidence>
<evidence type="ECO:0000256" key="1">
    <source>
        <dbReference type="SAM" id="MobiDB-lite"/>
    </source>
</evidence>
<reference evidence="2 3" key="1">
    <citation type="submission" date="2024-01" db="EMBL/GenBank/DDBJ databases">
        <authorList>
            <person name="Allen C."/>
            <person name="Tagirdzhanova G."/>
        </authorList>
    </citation>
    <scope>NUCLEOTIDE SEQUENCE [LARGE SCALE GENOMIC DNA]</scope>
</reference>
<feature type="region of interest" description="Disordered" evidence="1">
    <location>
        <begin position="151"/>
        <end position="222"/>
    </location>
</feature>
<dbReference type="Proteomes" id="UP001642482">
    <property type="component" value="Unassembled WGS sequence"/>
</dbReference>
<comment type="caution">
    <text evidence="2">The sequence shown here is derived from an EMBL/GenBank/DDBJ whole genome shotgun (WGS) entry which is preliminary data.</text>
</comment>
<feature type="compositionally biased region" description="Polar residues" evidence="1">
    <location>
        <begin position="34"/>
        <end position="43"/>
    </location>
</feature>
<evidence type="ECO:0000313" key="3">
    <source>
        <dbReference type="Proteomes" id="UP001642482"/>
    </source>
</evidence>
<feature type="region of interest" description="Disordered" evidence="1">
    <location>
        <begin position="1"/>
        <end position="90"/>
    </location>
</feature>
<feature type="region of interest" description="Disordered" evidence="1">
    <location>
        <begin position="108"/>
        <end position="132"/>
    </location>
</feature>
<dbReference type="EMBL" id="CAWUHD010000137">
    <property type="protein sequence ID" value="CAK7234734.1"/>
    <property type="molecule type" value="Genomic_DNA"/>
</dbReference>
<feature type="compositionally biased region" description="Basic residues" evidence="1">
    <location>
        <begin position="151"/>
        <end position="164"/>
    </location>
</feature>
<keyword evidence="3" id="KW-1185">Reference proteome</keyword>
<gene>
    <name evidence="2" type="ORF">SEUCBS140593_009045</name>
</gene>
<organism evidence="2 3">
    <name type="scientific">Sporothrix eucalyptigena</name>
    <dbReference type="NCBI Taxonomy" id="1812306"/>
    <lineage>
        <taxon>Eukaryota</taxon>
        <taxon>Fungi</taxon>
        <taxon>Dikarya</taxon>
        <taxon>Ascomycota</taxon>
        <taxon>Pezizomycotina</taxon>
        <taxon>Sordariomycetes</taxon>
        <taxon>Sordariomycetidae</taxon>
        <taxon>Ophiostomatales</taxon>
        <taxon>Ophiostomataceae</taxon>
        <taxon>Sporothrix</taxon>
    </lineage>
</organism>
<accession>A0ABP0CU67</accession>
<feature type="compositionally biased region" description="Basic and acidic residues" evidence="1">
    <location>
        <begin position="191"/>
        <end position="208"/>
    </location>
</feature>
<feature type="compositionally biased region" description="Basic residues" evidence="1">
    <location>
        <begin position="209"/>
        <end position="222"/>
    </location>
</feature>
<sequence>MEMEDAPDASGAVPIPRTSNSITVVPPDRDLFSGRSNPMTFTLSYRPRSDDDTGPNVAPSSPAKTGAIAPPSSPVVRSKPKSKFQTSIQRHVTKSITLDASAYANHSRYSQKQFDEEDAEEELEQQQWEKDNDRRMVAMDMDFEQAFRQHRANNKLSGRGRRRQGPFSHLPKESGAGRAAGGAPLSADGDPDMHIDSRLHLHHRDTSRVHRGGRISKRGTQPRRKLPSIWQMMFGDGGWKAEELLDCLPASSVRNTLNDLCWLEFNETDKSSTTQETIKFLGTIMADPTVIKNHKRQYLVRNFLIKLMILAPSSWSWKPDNSQQPPWVLPNITALSIGNGDGNSMETEGSGVAPAPCSPEDSAFWTWLAIEVSKAYAEEYALRTQTSAPSFPKGVMALHISDSEDGCENSALALGRRLQALVDLLVDARQRFIEANPDHLLGPVLESDGPDNVLSMSLANPWMSFKDICTNLDERNTRYQDITCLSRAVDIWCMWREQGRPGQPAPSWTQTWRPRYISLGRWAVTYPLTQSSEDTRARQMVQDPTLSPVNDNGVSWQDQMQFEEDESEAVSLRW</sequence>
<feature type="compositionally biased region" description="Acidic residues" evidence="1">
    <location>
        <begin position="115"/>
        <end position="124"/>
    </location>
</feature>